<keyword evidence="6" id="KW-0539">Nucleus</keyword>
<feature type="region of interest" description="Disordered" evidence="7">
    <location>
        <begin position="353"/>
        <end position="422"/>
    </location>
</feature>
<evidence type="ECO:0000256" key="1">
    <source>
        <dbReference type="ARBA" id="ARBA00004123"/>
    </source>
</evidence>
<dbReference type="PROSITE" id="PS50090">
    <property type="entry name" value="MYB_LIKE"/>
    <property type="match status" value="1"/>
</dbReference>
<dbReference type="EMBL" id="MNCJ02000331">
    <property type="protein sequence ID" value="KAF5760445.1"/>
    <property type="molecule type" value="Genomic_DNA"/>
</dbReference>
<dbReference type="Gene3D" id="1.10.10.60">
    <property type="entry name" value="Homeodomain-like"/>
    <property type="match status" value="1"/>
</dbReference>
<feature type="domain" description="Myb-like" evidence="8">
    <location>
        <begin position="256"/>
        <end position="320"/>
    </location>
</feature>
<evidence type="ECO:0000313" key="10">
    <source>
        <dbReference type="EMBL" id="OTF91880.1"/>
    </source>
</evidence>
<evidence type="ECO:0000313" key="11">
    <source>
        <dbReference type="Proteomes" id="UP000215914"/>
    </source>
</evidence>
<proteinExistence type="predicted"/>
<evidence type="ECO:0000256" key="4">
    <source>
        <dbReference type="ARBA" id="ARBA00023125"/>
    </source>
</evidence>
<dbReference type="InterPro" id="IPR044822">
    <property type="entry name" value="Myb_DNA-bind_4"/>
</dbReference>
<accession>A0A251RZL4</accession>
<dbReference type="PANTHER" id="PTHR21654">
    <property type="entry name" value="FI21293P1"/>
    <property type="match status" value="1"/>
</dbReference>
<dbReference type="FunCoup" id="A0A251RZL4">
    <property type="interactions" value="507"/>
</dbReference>
<keyword evidence="5" id="KW-0804">Transcription</keyword>
<comment type="subcellular location">
    <subcellularLocation>
        <location evidence="1">Nucleus</location>
    </subcellularLocation>
</comment>
<keyword evidence="10" id="KW-0371">Homeobox</keyword>
<organism evidence="10 11">
    <name type="scientific">Helianthus annuus</name>
    <name type="common">Common sunflower</name>
    <dbReference type="NCBI Taxonomy" id="4232"/>
    <lineage>
        <taxon>Eukaryota</taxon>
        <taxon>Viridiplantae</taxon>
        <taxon>Streptophyta</taxon>
        <taxon>Embryophyta</taxon>
        <taxon>Tracheophyta</taxon>
        <taxon>Spermatophyta</taxon>
        <taxon>Magnoliopsida</taxon>
        <taxon>eudicotyledons</taxon>
        <taxon>Gunneridae</taxon>
        <taxon>Pentapetalae</taxon>
        <taxon>asterids</taxon>
        <taxon>campanulids</taxon>
        <taxon>Asterales</taxon>
        <taxon>Asteraceae</taxon>
        <taxon>Asteroideae</taxon>
        <taxon>Heliantheae alliance</taxon>
        <taxon>Heliantheae</taxon>
        <taxon>Helianthus</taxon>
    </lineage>
</organism>
<dbReference type="Gramene" id="mRNA:HanXRQr2_Chr16g0753561">
    <property type="protein sequence ID" value="mRNA:HanXRQr2_Chr16g0753561"/>
    <property type="gene ID" value="HanXRQr2_Chr16g0753561"/>
</dbReference>
<dbReference type="GO" id="GO:0005634">
    <property type="term" value="C:nucleus"/>
    <property type="evidence" value="ECO:0007669"/>
    <property type="project" value="UniProtKB-SubCell"/>
</dbReference>
<dbReference type="Proteomes" id="UP000215914">
    <property type="component" value="Chromosome 16"/>
</dbReference>
<dbReference type="GO" id="GO:0006355">
    <property type="term" value="P:regulation of DNA-templated transcription"/>
    <property type="evidence" value="ECO:0007669"/>
    <property type="project" value="UniProtKB-ARBA"/>
</dbReference>
<keyword evidence="3" id="KW-0805">Transcription regulation</keyword>
<evidence type="ECO:0000259" key="8">
    <source>
        <dbReference type="PROSITE" id="PS50090"/>
    </source>
</evidence>
<dbReference type="FunFam" id="1.10.10.60:FF:000061">
    <property type="entry name" value="Trihelix transcription factor GT-2"/>
    <property type="match status" value="1"/>
</dbReference>
<dbReference type="AlphaFoldDB" id="A0A251RZL4"/>
<reference evidence="9" key="3">
    <citation type="submission" date="2020-06" db="EMBL/GenBank/DDBJ databases">
        <title>Helianthus annuus Genome sequencing and assembly Release 2.</title>
        <authorList>
            <person name="Gouzy J."/>
            <person name="Langlade N."/>
            <person name="Munos S."/>
        </authorList>
    </citation>
    <scope>NUCLEOTIDE SEQUENCE</scope>
    <source>
        <tissue evidence="9">Leaves</tissue>
    </source>
</reference>
<sequence length="422" mass="48341">MEVFTGDHGLPNDVVLFSDTHFSPFTLPTTDTFSDHHKISPDHDHFPPLQPPPQKLRPIRCHVRSFSDRCTLADPVDVKTLSWQPEGGGLAVPINCEDLGLPVNDGQIEAVLSPSSSEETGKLQEPVEESVNKKKRKRKSRRKMELFVESMMRTVIQKQEEMHKQLIEMLEQKEKESIMREQAWKKQEIARAKRDEHARKQHISQSLALISFIKNTLGQEIQIPDSLDIQVDNQNHQSQEKSTYDDIEMHNVDEYETDTNTKRWPKSEVQALITVRVALNQKFNGKIPKASIWDEVAAGLSSMGYNRTPKKCKEKWENINKYYRRTMEKGKDSKSCAYFSELEMLHKTGFISSTSHDEDHSIKVVSSNSHDEDQSIKVVSSNSHDEGQSMKVISSDSLDEDQSMKVMSSNSLDEDQRIKVLH</sequence>
<dbReference type="GO" id="GO:0003677">
    <property type="term" value="F:DNA binding"/>
    <property type="evidence" value="ECO:0007669"/>
    <property type="project" value="UniProtKB-KW"/>
</dbReference>
<evidence type="ECO:0000313" key="9">
    <source>
        <dbReference type="EMBL" id="KAF5760445.1"/>
    </source>
</evidence>
<evidence type="ECO:0000256" key="3">
    <source>
        <dbReference type="ARBA" id="ARBA00023015"/>
    </source>
</evidence>
<keyword evidence="4 10" id="KW-0238">DNA-binding</keyword>
<feature type="region of interest" description="Disordered" evidence="7">
    <location>
        <begin position="113"/>
        <end position="140"/>
    </location>
</feature>
<keyword evidence="2" id="KW-0677">Repeat</keyword>
<dbReference type="InParanoid" id="A0A251RZL4"/>
<dbReference type="STRING" id="4232.A0A251RZL4"/>
<dbReference type="EMBL" id="CM007905">
    <property type="protein sequence ID" value="OTF91880.1"/>
    <property type="molecule type" value="Genomic_DNA"/>
</dbReference>
<dbReference type="SMART" id="SM00717">
    <property type="entry name" value="SANT"/>
    <property type="match status" value="1"/>
</dbReference>
<evidence type="ECO:0000256" key="7">
    <source>
        <dbReference type="SAM" id="MobiDB-lite"/>
    </source>
</evidence>
<reference evidence="10" key="2">
    <citation type="submission" date="2017-02" db="EMBL/GenBank/DDBJ databases">
        <title>Sunflower complete genome.</title>
        <authorList>
            <person name="Langlade N."/>
            <person name="Munos S."/>
        </authorList>
    </citation>
    <scope>NUCLEOTIDE SEQUENCE [LARGE SCALE GENOMIC DNA]</scope>
    <source>
        <tissue evidence="10">Leaves</tissue>
    </source>
</reference>
<dbReference type="Pfam" id="PF13837">
    <property type="entry name" value="Myb_DNA-bind_4"/>
    <property type="match status" value="1"/>
</dbReference>
<dbReference type="OMA" id="EKMEWER"/>
<protein>
    <submittedName>
        <fullName evidence="10">Putative homeodomain-like superfamily protein</fullName>
    </submittedName>
    <submittedName>
        <fullName evidence="9">Transcription factor MYB family</fullName>
    </submittedName>
</protein>
<dbReference type="InterPro" id="IPR001005">
    <property type="entry name" value="SANT/Myb"/>
</dbReference>
<dbReference type="PANTHER" id="PTHR21654:SF7">
    <property type="entry name" value="HOMEODOMAIN-LIKE SUPERFAMILY PROTEIN"/>
    <property type="match status" value="1"/>
</dbReference>
<keyword evidence="11" id="KW-1185">Reference proteome</keyword>
<name>A0A251RZL4_HELAN</name>
<evidence type="ECO:0000256" key="2">
    <source>
        <dbReference type="ARBA" id="ARBA00022737"/>
    </source>
</evidence>
<reference evidence="9 11" key="1">
    <citation type="journal article" date="2017" name="Nature">
        <title>The sunflower genome provides insights into oil metabolism, flowering and Asterid evolution.</title>
        <authorList>
            <person name="Badouin H."/>
            <person name="Gouzy J."/>
            <person name="Grassa C.J."/>
            <person name="Murat F."/>
            <person name="Staton S.E."/>
            <person name="Cottret L."/>
            <person name="Lelandais-Briere C."/>
            <person name="Owens G.L."/>
            <person name="Carrere S."/>
            <person name="Mayjonade B."/>
            <person name="Legrand L."/>
            <person name="Gill N."/>
            <person name="Kane N.C."/>
            <person name="Bowers J.E."/>
            <person name="Hubner S."/>
            <person name="Bellec A."/>
            <person name="Berard A."/>
            <person name="Berges H."/>
            <person name="Blanchet N."/>
            <person name="Boniface M.C."/>
            <person name="Brunel D."/>
            <person name="Catrice O."/>
            <person name="Chaidir N."/>
            <person name="Claudel C."/>
            <person name="Donnadieu C."/>
            <person name="Faraut T."/>
            <person name="Fievet G."/>
            <person name="Helmstetter N."/>
            <person name="King M."/>
            <person name="Knapp S.J."/>
            <person name="Lai Z."/>
            <person name="Le Paslier M.C."/>
            <person name="Lippi Y."/>
            <person name="Lorenzon L."/>
            <person name="Mandel J.R."/>
            <person name="Marage G."/>
            <person name="Marchand G."/>
            <person name="Marquand E."/>
            <person name="Bret-Mestries E."/>
            <person name="Morien E."/>
            <person name="Nambeesan S."/>
            <person name="Nguyen T."/>
            <person name="Pegot-Espagnet P."/>
            <person name="Pouilly N."/>
            <person name="Raftis F."/>
            <person name="Sallet E."/>
            <person name="Schiex T."/>
            <person name="Thomas J."/>
            <person name="Vandecasteele C."/>
            <person name="Vares D."/>
            <person name="Vear F."/>
            <person name="Vautrin S."/>
            <person name="Crespi M."/>
            <person name="Mangin B."/>
            <person name="Burke J.M."/>
            <person name="Salse J."/>
            <person name="Munos S."/>
            <person name="Vincourt P."/>
            <person name="Rieseberg L.H."/>
            <person name="Langlade N.B."/>
        </authorList>
    </citation>
    <scope>NUCLEOTIDE SEQUENCE [LARGE SCALE GENOMIC DNA]</scope>
    <source>
        <strain evidence="11">cv. SF193</strain>
        <tissue evidence="9">Leaves</tissue>
    </source>
</reference>
<gene>
    <name evidence="10" type="ORF">HannXRQ_Chr16g0515771</name>
    <name evidence="9" type="ORF">HanXRQr2_Chr16g0753561</name>
</gene>
<evidence type="ECO:0000256" key="5">
    <source>
        <dbReference type="ARBA" id="ARBA00023163"/>
    </source>
</evidence>
<dbReference type="CDD" id="cd12203">
    <property type="entry name" value="GT1"/>
    <property type="match status" value="1"/>
</dbReference>
<evidence type="ECO:0000256" key="6">
    <source>
        <dbReference type="ARBA" id="ARBA00023242"/>
    </source>
</evidence>
<dbReference type="OrthoDB" id="691673at2759"/>